<accession>D5ABF2</accession>
<name>D5ABF2_PICSI</name>
<proteinExistence type="evidence at transcript level"/>
<dbReference type="EMBL" id="BT123555">
    <property type="protein sequence ID" value="ADE76871.1"/>
    <property type="molecule type" value="mRNA"/>
</dbReference>
<evidence type="ECO:0000313" key="2">
    <source>
        <dbReference type="EMBL" id="ADE76871.1"/>
    </source>
</evidence>
<organism evidence="2">
    <name type="scientific">Picea sitchensis</name>
    <name type="common">Sitka spruce</name>
    <name type="synonym">Pinus sitchensis</name>
    <dbReference type="NCBI Taxonomy" id="3332"/>
    <lineage>
        <taxon>Eukaryota</taxon>
        <taxon>Viridiplantae</taxon>
        <taxon>Streptophyta</taxon>
        <taxon>Embryophyta</taxon>
        <taxon>Tracheophyta</taxon>
        <taxon>Spermatophyta</taxon>
        <taxon>Pinopsida</taxon>
        <taxon>Pinidae</taxon>
        <taxon>Conifers I</taxon>
        <taxon>Pinales</taxon>
        <taxon>Pinaceae</taxon>
        <taxon>Picea</taxon>
    </lineage>
</organism>
<reference evidence="2" key="1">
    <citation type="submission" date="2010-04" db="EMBL/GenBank/DDBJ databases">
        <authorList>
            <person name="Reid K.E."/>
            <person name="Liao N."/>
            <person name="Chan S."/>
            <person name="Docking R."/>
            <person name="Taylor G."/>
            <person name="Moore R."/>
            <person name="Mayo M."/>
            <person name="Munro S."/>
            <person name="King J."/>
            <person name="Yanchuk A."/>
            <person name="Holt R."/>
            <person name="Jones S."/>
            <person name="Marra M."/>
            <person name="Ritland C.E."/>
            <person name="Ritland K."/>
            <person name="Bohlmann J."/>
        </authorList>
    </citation>
    <scope>NUCLEOTIDE SEQUENCE</scope>
    <source>
        <tissue evidence="2">Bud</tissue>
    </source>
</reference>
<feature type="region of interest" description="Disordered" evidence="1">
    <location>
        <begin position="32"/>
        <end position="60"/>
    </location>
</feature>
<sequence length="60" mass="6800">MNGVLHSIRDWRSASIIRDDLHTASQIEARSDTVRTVKSESSFMPQDSSSPRRVLLLEDT</sequence>
<feature type="compositionally biased region" description="Polar residues" evidence="1">
    <location>
        <begin position="39"/>
        <end position="51"/>
    </location>
</feature>
<protein>
    <submittedName>
        <fullName evidence="2">Uncharacterized protein</fullName>
    </submittedName>
</protein>
<evidence type="ECO:0000256" key="1">
    <source>
        <dbReference type="SAM" id="MobiDB-lite"/>
    </source>
</evidence>
<dbReference type="AlphaFoldDB" id="D5ABF2"/>